<evidence type="ECO:0000313" key="2">
    <source>
        <dbReference type="EMBL" id="GGF14867.1"/>
    </source>
</evidence>
<evidence type="ECO:0000313" key="3">
    <source>
        <dbReference type="Proteomes" id="UP000632454"/>
    </source>
</evidence>
<keyword evidence="3" id="KW-1185">Reference proteome</keyword>
<protein>
    <submittedName>
        <fullName evidence="2">Glycosyltransferase family 1 (GT1)</fullName>
    </submittedName>
</protein>
<dbReference type="CDD" id="cd03801">
    <property type="entry name" value="GT4_PimA-like"/>
    <property type="match status" value="1"/>
</dbReference>
<proteinExistence type="predicted"/>
<dbReference type="Gene3D" id="3.40.50.11090">
    <property type="match status" value="1"/>
</dbReference>
<dbReference type="SUPFAM" id="SSF53756">
    <property type="entry name" value="UDP-Glycosyltransferase/glycogen phosphorylase"/>
    <property type="match status" value="1"/>
</dbReference>
<name>A0ABQ1UF78_9NOCA</name>
<accession>A0ABQ1UF78</accession>
<dbReference type="PANTHER" id="PTHR46401:SF2">
    <property type="entry name" value="GLYCOSYLTRANSFERASE WBBK-RELATED"/>
    <property type="match status" value="1"/>
</dbReference>
<dbReference type="EMBL" id="BMCS01000001">
    <property type="protein sequence ID" value="GGF14867.1"/>
    <property type="molecule type" value="Genomic_DNA"/>
</dbReference>
<organism evidence="2 3">
    <name type="scientific">Williamsia phyllosphaerae</name>
    <dbReference type="NCBI Taxonomy" id="885042"/>
    <lineage>
        <taxon>Bacteria</taxon>
        <taxon>Bacillati</taxon>
        <taxon>Actinomycetota</taxon>
        <taxon>Actinomycetes</taxon>
        <taxon>Mycobacteriales</taxon>
        <taxon>Nocardiaceae</taxon>
        <taxon>Williamsia</taxon>
    </lineage>
</organism>
<dbReference type="Gene3D" id="3.40.50.2000">
    <property type="entry name" value="Glycogen Phosphorylase B"/>
    <property type="match status" value="1"/>
</dbReference>
<dbReference type="Proteomes" id="UP000632454">
    <property type="component" value="Unassembled WGS sequence"/>
</dbReference>
<dbReference type="PANTHER" id="PTHR46401">
    <property type="entry name" value="GLYCOSYLTRANSFERASE WBBK-RELATED"/>
    <property type="match status" value="1"/>
</dbReference>
<dbReference type="RefSeq" id="WP_188487216.1">
    <property type="nucleotide sequence ID" value="NZ_BMCS01000001.1"/>
</dbReference>
<dbReference type="Pfam" id="PF13692">
    <property type="entry name" value="Glyco_trans_1_4"/>
    <property type="match status" value="1"/>
</dbReference>
<sequence length="360" mass="39666">MRINVILIGLSPAPIGGYKVVYRYANDMAALGHDVTIYHCDQHAFQLPERNSLRGVRAALIRLLRRQPRYEHALPERGRPSWFDLDPKVESFTSSGLVVSDIRAADATIGTACTTAPFVAALPPTVGAKFYFIQHYEDWTAGSDYVDETWRLPLTRVVIARWLQRKGNELGVDTIHLPNAIDRTEFPPGPPIAERPLAVSALLSDTTWKRTDLVIEVLEGLKLRIPEIEAHTFGTCPRPSGLPEWVDYTSSPDPARLTSIYQRSRVYICAADAEGWHLPLAEALACGSAAASTDIDGVREYADGIARFSPVGEADGLLRNVIDLLDDPAACQTAVTDFEEYASTHTPAHAVRSLLDILAR</sequence>
<gene>
    <name evidence="2" type="primary">cps1B</name>
    <name evidence="2" type="ORF">GCM10007298_08710</name>
</gene>
<evidence type="ECO:0000256" key="1">
    <source>
        <dbReference type="ARBA" id="ARBA00022679"/>
    </source>
</evidence>
<keyword evidence="1" id="KW-0808">Transferase</keyword>
<comment type="caution">
    <text evidence="2">The sequence shown here is derived from an EMBL/GenBank/DDBJ whole genome shotgun (WGS) entry which is preliminary data.</text>
</comment>
<reference evidence="3" key="1">
    <citation type="journal article" date="2019" name="Int. J. Syst. Evol. Microbiol.">
        <title>The Global Catalogue of Microorganisms (GCM) 10K type strain sequencing project: providing services to taxonomists for standard genome sequencing and annotation.</title>
        <authorList>
            <consortium name="The Broad Institute Genomics Platform"/>
            <consortium name="The Broad Institute Genome Sequencing Center for Infectious Disease"/>
            <person name="Wu L."/>
            <person name="Ma J."/>
        </authorList>
    </citation>
    <scope>NUCLEOTIDE SEQUENCE [LARGE SCALE GENOMIC DNA]</scope>
    <source>
        <strain evidence="3">CCM 7855</strain>
    </source>
</reference>